<feature type="transmembrane region" description="Helical" evidence="6">
    <location>
        <begin position="91"/>
        <end position="114"/>
    </location>
</feature>
<feature type="transmembrane region" description="Helical" evidence="6">
    <location>
        <begin position="21"/>
        <end position="42"/>
    </location>
</feature>
<protein>
    <submittedName>
        <fullName evidence="7">O-antigen/teichoic acid export membrane protein</fullName>
    </submittedName>
</protein>
<dbReference type="GO" id="GO:0005886">
    <property type="term" value="C:plasma membrane"/>
    <property type="evidence" value="ECO:0007669"/>
    <property type="project" value="UniProtKB-SubCell"/>
</dbReference>
<dbReference type="PANTHER" id="PTHR30250:SF11">
    <property type="entry name" value="O-ANTIGEN TRANSPORTER-RELATED"/>
    <property type="match status" value="1"/>
</dbReference>
<feature type="transmembrane region" description="Helical" evidence="6">
    <location>
        <begin position="383"/>
        <end position="401"/>
    </location>
</feature>
<sequence>MMSAQNRDTDQRRRLAGGAGAAFLGRLGAVIEVASILVFTWAYGTVGFGLFAVLWSFVKIGTAVAELAMPTAQQRFVPQADETGAHAAAGFAMKISVAAAVVIALAVTAAAPYIAPHINTGDASAGHMTDIVRLYVWVLPFWTLIEVATAAIRARRTFGPEIRVRIFYEQGLRLLAALAFAGLGWQVYGLFLAHLVSTALAAILALRLVARHYDLRKLASAPMTGDMPRTVLLYGLSVMPAGFVKKLVSELPVIFLNFLLAGAAGAAAGGIYAVARKVASVLQLVRLPFDYVIAPIASETAAKGDSAQLADLFAFATRLSLALVLPLATALIAAGNDILALMRPEYQAAYAAIVILSAGRISETFAGPSPALVEMLAHRSLPAINGLAGLGTLAALSYALIPSFGVAGGALAAAAGLNITALLAFMELRLLFRLSPLTRSGLPVILAAIIAGAAILAGGLLLRPYGPPWGLAWALVSFALSVAGIIRFVLPADDRAALPLPILQGKRGSPA</sequence>
<keyword evidence="5 6" id="KW-0472">Membrane</keyword>
<reference evidence="7 8" key="1">
    <citation type="submission" date="2018-10" db="EMBL/GenBank/DDBJ databases">
        <title>Genomic Encyclopedia of Archaeal and Bacterial Type Strains, Phase II (KMG-II): from individual species to whole genera.</title>
        <authorList>
            <person name="Goeker M."/>
        </authorList>
    </citation>
    <scope>NUCLEOTIDE SEQUENCE [LARGE SCALE GENOMIC DNA]</scope>
    <source>
        <strain evidence="7 8">DSM 25217</strain>
    </source>
</reference>
<comment type="caution">
    <text evidence="7">The sequence shown here is derived from an EMBL/GenBank/DDBJ whole genome shotgun (WGS) entry which is preliminary data.</text>
</comment>
<organism evidence="7 8">
    <name type="scientific">Eilatimonas milleporae</name>
    <dbReference type="NCBI Taxonomy" id="911205"/>
    <lineage>
        <taxon>Bacteria</taxon>
        <taxon>Pseudomonadati</taxon>
        <taxon>Pseudomonadota</taxon>
        <taxon>Alphaproteobacteria</taxon>
        <taxon>Kordiimonadales</taxon>
        <taxon>Kordiimonadaceae</taxon>
        <taxon>Eilatimonas</taxon>
    </lineage>
</organism>
<feature type="transmembrane region" description="Helical" evidence="6">
    <location>
        <begin position="166"/>
        <end position="185"/>
    </location>
</feature>
<gene>
    <name evidence="7" type="ORF">BXY39_2469</name>
</gene>
<proteinExistence type="predicted"/>
<evidence type="ECO:0000313" key="8">
    <source>
        <dbReference type="Proteomes" id="UP000271227"/>
    </source>
</evidence>
<name>A0A3M0C597_9PROT</name>
<evidence type="ECO:0000256" key="3">
    <source>
        <dbReference type="ARBA" id="ARBA00022692"/>
    </source>
</evidence>
<feature type="transmembrane region" description="Helical" evidence="6">
    <location>
        <begin position="48"/>
        <end position="70"/>
    </location>
</feature>
<dbReference type="OrthoDB" id="7417248at2"/>
<dbReference type="PANTHER" id="PTHR30250">
    <property type="entry name" value="PST FAMILY PREDICTED COLANIC ACID TRANSPORTER"/>
    <property type="match status" value="1"/>
</dbReference>
<evidence type="ECO:0000256" key="1">
    <source>
        <dbReference type="ARBA" id="ARBA00004651"/>
    </source>
</evidence>
<keyword evidence="4 6" id="KW-1133">Transmembrane helix</keyword>
<evidence type="ECO:0000256" key="4">
    <source>
        <dbReference type="ARBA" id="ARBA00022989"/>
    </source>
</evidence>
<dbReference type="AlphaFoldDB" id="A0A3M0C597"/>
<feature type="transmembrane region" description="Helical" evidence="6">
    <location>
        <begin position="444"/>
        <end position="465"/>
    </location>
</feature>
<evidence type="ECO:0000256" key="6">
    <source>
        <dbReference type="SAM" id="Phobius"/>
    </source>
</evidence>
<dbReference type="InParanoid" id="A0A3M0C597"/>
<dbReference type="Proteomes" id="UP000271227">
    <property type="component" value="Unassembled WGS sequence"/>
</dbReference>
<feature type="transmembrane region" description="Helical" evidence="6">
    <location>
        <begin position="134"/>
        <end position="154"/>
    </location>
</feature>
<keyword evidence="8" id="KW-1185">Reference proteome</keyword>
<feature type="transmembrane region" description="Helical" evidence="6">
    <location>
        <begin position="254"/>
        <end position="275"/>
    </location>
</feature>
<keyword evidence="3 6" id="KW-0812">Transmembrane</keyword>
<feature type="transmembrane region" description="Helical" evidence="6">
    <location>
        <begin position="312"/>
        <end position="334"/>
    </location>
</feature>
<dbReference type="RefSeq" id="WP_121939153.1">
    <property type="nucleotide sequence ID" value="NZ_REFR01000012.1"/>
</dbReference>
<dbReference type="EMBL" id="REFR01000012">
    <property type="protein sequence ID" value="RMB04898.1"/>
    <property type="molecule type" value="Genomic_DNA"/>
</dbReference>
<evidence type="ECO:0000256" key="5">
    <source>
        <dbReference type="ARBA" id="ARBA00023136"/>
    </source>
</evidence>
<keyword evidence="2" id="KW-1003">Cell membrane</keyword>
<feature type="transmembrane region" description="Helical" evidence="6">
    <location>
        <begin position="471"/>
        <end position="490"/>
    </location>
</feature>
<feature type="transmembrane region" description="Helical" evidence="6">
    <location>
        <begin position="407"/>
        <end position="432"/>
    </location>
</feature>
<evidence type="ECO:0000313" key="7">
    <source>
        <dbReference type="EMBL" id="RMB04898.1"/>
    </source>
</evidence>
<comment type="subcellular location">
    <subcellularLocation>
        <location evidence="1">Cell membrane</location>
        <topology evidence="1">Multi-pass membrane protein</topology>
    </subcellularLocation>
</comment>
<dbReference type="InterPro" id="IPR050833">
    <property type="entry name" value="Poly_Biosynth_Transport"/>
</dbReference>
<accession>A0A3M0C597</accession>
<evidence type="ECO:0000256" key="2">
    <source>
        <dbReference type="ARBA" id="ARBA00022475"/>
    </source>
</evidence>